<proteinExistence type="predicted"/>
<name>A0A0D0AP87_9AGAM</name>
<dbReference type="Proteomes" id="UP000054485">
    <property type="component" value="Unassembled WGS sequence"/>
</dbReference>
<dbReference type="HOGENOM" id="CLU_2998057_0_0_1"/>
<sequence>MNHCGKLITYLENLDCKLPYHAARAISFIWAWCTAAAILKSGSEQHIPDASAVRGSR</sequence>
<keyword evidence="2" id="KW-1185">Reference proteome</keyword>
<accession>A0A0D0AP87</accession>
<dbReference type="AlphaFoldDB" id="A0A0D0AP87"/>
<evidence type="ECO:0000313" key="2">
    <source>
        <dbReference type="Proteomes" id="UP000054485"/>
    </source>
</evidence>
<dbReference type="InParanoid" id="A0A0D0AP87"/>
<protein>
    <submittedName>
        <fullName evidence="1">Uncharacterized protein</fullName>
    </submittedName>
</protein>
<evidence type="ECO:0000313" key="1">
    <source>
        <dbReference type="EMBL" id="KIK33798.1"/>
    </source>
</evidence>
<gene>
    <name evidence="1" type="ORF">CY34DRAFT_813366</name>
</gene>
<organism evidence="1 2">
    <name type="scientific">Suillus luteus UH-Slu-Lm8-n1</name>
    <dbReference type="NCBI Taxonomy" id="930992"/>
    <lineage>
        <taxon>Eukaryota</taxon>
        <taxon>Fungi</taxon>
        <taxon>Dikarya</taxon>
        <taxon>Basidiomycota</taxon>
        <taxon>Agaricomycotina</taxon>
        <taxon>Agaricomycetes</taxon>
        <taxon>Agaricomycetidae</taxon>
        <taxon>Boletales</taxon>
        <taxon>Suillineae</taxon>
        <taxon>Suillaceae</taxon>
        <taxon>Suillus</taxon>
    </lineage>
</organism>
<reference evidence="2" key="2">
    <citation type="submission" date="2015-01" db="EMBL/GenBank/DDBJ databases">
        <title>Evolutionary Origins and Diversification of the Mycorrhizal Mutualists.</title>
        <authorList>
            <consortium name="DOE Joint Genome Institute"/>
            <consortium name="Mycorrhizal Genomics Consortium"/>
            <person name="Kohler A."/>
            <person name="Kuo A."/>
            <person name="Nagy L.G."/>
            <person name="Floudas D."/>
            <person name="Copeland A."/>
            <person name="Barry K.W."/>
            <person name="Cichocki N."/>
            <person name="Veneault-Fourrey C."/>
            <person name="LaButti K."/>
            <person name="Lindquist E.A."/>
            <person name="Lipzen A."/>
            <person name="Lundell T."/>
            <person name="Morin E."/>
            <person name="Murat C."/>
            <person name="Riley R."/>
            <person name="Ohm R."/>
            <person name="Sun H."/>
            <person name="Tunlid A."/>
            <person name="Henrissat B."/>
            <person name="Grigoriev I.V."/>
            <person name="Hibbett D.S."/>
            <person name="Martin F."/>
        </authorList>
    </citation>
    <scope>NUCLEOTIDE SEQUENCE [LARGE SCALE GENOMIC DNA]</scope>
    <source>
        <strain evidence="2">UH-Slu-Lm8-n1</strain>
    </source>
</reference>
<dbReference type="EMBL" id="KN835868">
    <property type="protein sequence ID" value="KIK33798.1"/>
    <property type="molecule type" value="Genomic_DNA"/>
</dbReference>
<reference evidence="1 2" key="1">
    <citation type="submission" date="2014-04" db="EMBL/GenBank/DDBJ databases">
        <authorList>
            <consortium name="DOE Joint Genome Institute"/>
            <person name="Kuo A."/>
            <person name="Ruytinx J."/>
            <person name="Rineau F."/>
            <person name="Colpaert J."/>
            <person name="Kohler A."/>
            <person name="Nagy L.G."/>
            <person name="Floudas D."/>
            <person name="Copeland A."/>
            <person name="Barry K.W."/>
            <person name="Cichocki N."/>
            <person name="Veneault-Fourrey C."/>
            <person name="LaButti K."/>
            <person name="Lindquist E.A."/>
            <person name="Lipzen A."/>
            <person name="Lundell T."/>
            <person name="Morin E."/>
            <person name="Murat C."/>
            <person name="Sun H."/>
            <person name="Tunlid A."/>
            <person name="Henrissat B."/>
            <person name="Grigoriev I.V."/>
            <person name="Hibbett D.S."/>
            <person name="Martin F."/>
            <person name="Nordberg H.P."/>
            <person name="Cantor M.N."/>
            <person name="Hua S.X."/>
        </authorList>
    </citation>
    <scope>NUCLEOTIDE SEQUENCE [LARGE SCALE GENOMIC DNA]</scope>
    <source>
        <strain evidence="1 2">UH-Slu-Lm8-n1</strain>
    </source>
</reference>